<name>A0ABP7D442_9MICC</name>
<sequence length="199" mass="22011">MAGFGFGRFLRRRRPAAPGPGGSARPPLRCFPGWAGSLLWWPFPLDYEETALPAELVSELRDWEARWEARSSAAMGGDDADLDAGTDADVAEATEQQRQLVALATRVAEELGAGYCIELDDPDAQVPLHLPPRKLRLASSRPGSPDVVAAFERLEERLRDDLYPERNAPAPGERWYAYAPRTGAFFSPRRRGRRGKPAP</sequence>
<evidence type="ECO:0008006" key="3">
    <source>
        <dbReference type="Google" id="ProtNLM"/>
    </source>
</evidence>
<dbReference type="EMBL" id="BAABCJ010000001">
    <property type="protein sequence ID" value="GAA3698893.1"/>
    <property type="molecule type" value="Genomic_DNA"/>
</dbReference>
<accession>A0ABP7D442</accession>
<evidence type="ECO:0000313" key="1">
    <source>
        <dbReference type="EMBL" id="GAA3698893.1"/>
    </source>
</evidence>
<protein>
    <recommendedName>
        <fullName evidence="3">DUF695 domain-containing protein</fullName>
    </recommendedName>
</protein>
<organism evidence="1 2">
    <name type="scientific">Zhihengliuella alba</name>
    <dbReference type="NCBI Taxonomy" id="547018"/>
    <lineage>
        <taxon>Bacteria</taxon>
        <taxon>Bacillati</taxon>
        <taxon>Actinomycetota</taxon>
        <taxon>Actinomycetes</taxon>
        <taxon>Micrococcales</taxon>
        <taxon>Micrococcaceae</taxon>
        <taxon>Zhihengliuella</taxon>
    </lineage>
</organism>
<comment type="caution">
    <text evidence="1">The sequence shown here is derived from an EMBL/GenBank/DDBJ whole genome shotgun (WGS) entry which is preliminary data.</text>
</comment>
<proteinExistence type="predicted"/>
<keyword evidence="2" id="KW-1185">Reference proteome</keyword>
<gene>
    <name evidence="1" type="ORF">GCM10022377_09870</name>
</gene>
<dbReference type="Proteomes" id="UP001501536">
    <property type="component" value="Unassembled WGS sequence"/>
</dbReference>
<reference evidence="2" key="1">
    <citation type="journal article" date="2019" name="Int. J. Syst. Evol. Microbiol.">
        <title>The Global Catalogue of Microorganisms (GCM) 10K type strain sequencing project: providing services to taxonomists for standard genome sequencing and annotation.</title>
        <authorList>
            <consortium name="The Broad Institute Genomics Platform"/>
            <consortium name="The Broad Institute Genome Sequencing Center for Infectious Disease"/>
            <person name="Wu L."/>
            <person name="Ma J."/>
        </authorList>
    </citation>
    <scope>NUCLEOTIDE SEQUENCE [LARGE SCALE GENOMIC DNA]</scope>
    <source>
        <strain evidence="2">JCM 16961</strain>
    </source>
</reference>
<dbReference type="RefSeq" id="WP_344880771.1">
    <property type="nucleotide sequence ID" value="NZ_BAABCJ010000001.1"/>
</dbReference>
<evidence type="ECO:0000313" key="2">
    <source>
        <dbReference type="Proteomes" id="UP001501536"/>
    </source>
</evidence>